<name>A0AAP0R7W8_LIQFO</name>
<dbReference type="AlphaFoldDB" id="A0AAP0R7W8"/>
<evidence type="ECO:0000313" key="3">
    <source>
        <dbReference type="Proteomes" id="UP001415857"/>
    </source>
</evidence>
<protein>
    <submittedName>
        <fullName evidence="2">Uncharacterized protein</fullName>
    </submittedName>
</protein>
<evidence type="ECO:0000256" key="1">
    <source>
        <dbReference type="SAM" id="MobiDB-lite"/>
    </source>
</evidence>
<comment type="caution">
    <text evidence="2">The sequence shown here is derived from an EMBL/GenBank/DDBJ whole genome shotgun (WGS) entry which is preliminary data.</text>
</comment>
<organism evidence="2 3">
    <name type="scientific">Liquidambar formosana</name>
    <name type="common">Formosan gum</name>
    <dbReference type="NCBI Taxonomy" id="63359"/>
    <lineage>
        <taxon>Eukaryota</taxon>
        <taxon>Viridiplantae</taxon>
        <taxon>Streptophyta</taxon>
        <taxon>Embryophyta</taxon>
        <taxon>Tracheophyta</taxon>
        <taxon>Spermatophyta</taxon>
        <taxon>Magnoliopsida</taxon>
        <taxon>eudicotyledons</taxon>
        <taxon>Gunneridae</taxon>
        <taxon>Pentapetalae</taxon>
        <taxon>Saxifragales</taxon>
        <taxon>Altingiaceae</taxon>
        <taxon>Liquidambar</taxon>
    </lineage>
</organism>
<keyword evidence="3" id="KW-1185">Reference proteome</keyword>
<gene>
    <name evidence="2" type="ORF">L1049_026469</name>
</gene>
<dbReference type="Proteomes" id="UP001415857">
    <property type="component" value="Unassembled WGS sequence"/>
</dbReference>
<dbReference type="EMBL" id="JBBPBK010000014">
    <property type="protein sequence ID" value="KAK9270883.1"/>
    <property type="molecule type" value="Genomic_DNA"/>
</dbReference>
<evidence type="ECO:0000313" key="2">
    <source>
        <dbReference type="EMBL" id="KAK9270883.1"/>
    </source>
</evidence>
<feature type="compositionally biased region" description="Polar residues" evidence="1">
    <location>
        <begin position="25"/>
        <end position="42"/>
    </location>
</feature>
<feature type="region of interest" description="Disordered" evidence="1">
    <location>
        <begin position="16"/>
        <end position="70"/>
    </location>
</feature>
<accession>A0AAP0R7W8</accession>
<sequence>MILINLRTVRVICQEDATKGDDNTETSQYESNSDAVEKQNLSENTVEENQEEKSEEKTEAKEEPETGVCN</sequence>
<feature type="compositionally biased region" description="Basic and acidic residues" evidence="1">
    <location>
        <begin position="51"/>
        <end position="64"/>
    </location>
</feature>
<proteinExistence type="predicted"/>
<reference evidence="2 3" key="1">
    <citation type="journal article" date="2024" name="Plant J.">
        <title>Genome sequences and population genomics reveal climatic adaptation and genomic divergence between two closely related sweetgum species.</title>
        <authorList>
            <person name="Xu W.Q."/>
            <person name="Ren C.Q."/>
            <person name="Zhang X.Y."/>
            <person name="Comes H.P."/>
            <person name="Liu X.H."/>
            <person name="Li Y.G."/>
            <person name="Kettle C.J."/>
            <person name="Jalonen R."/>
            <person name="Gaisberger H."/>
            <person name="Ma Y.Z."/>
            <person name="Qiu Y.X."/>
        </authorList>
    </citation>
    <scope>NUCLEOTIDE SEQUENCE [LARGE SCALE GENOMIC DNA]</scope>
    <source>
        <strain evidence="2">Hangzhou</strain>
    </source>
</reference>